<protein>
    <submittedName>
        <fullName evidence="2">Uncharacterized protein</fullName>
    </submittedName>
</protein>
<reference evidence="2 3" key="2">
    <citation type="journal article" date="2017" name="Syst. Appl. Microbiol.">
        <title>Soybeans inoculated with root zone soils of Canadian native legumes harbour diverse and novel Bradyrhizobium spp. that possess agricultural potential.</title>
        <authorList>
            <person name="Bromfield E.S.P."/>
            <person name="Cloutier S."/>
            <person name="Tambong J.T."/>
            <person name="Tran Thi T.V."/>
        </authorList>
    </citation>
    <scope>NUCLEOTIDE SEQUENCE [LARGE SCALE GENOMIC DNA]</scope>
    <source>
        <strain evidence="2 3">OO99</strain>
    </source>
</reference>
<proteinExistence type="predicted"/>
<organism evidence="2 3">
    <name type="scientific">Bradyrhizobium ottawaense</name>
    <dbReference type="NCBI Taxonomy" id="931866"/>
    <lineage>
        <taxon>Bacteria</taxon>
        <taxon>Pseudomonadati</taxon>
        <taxon>Pseudomonadota</taxon>
        <taxon>Alphaproteobacteria</taxon>
        <taxon>Hyphomicrobiales</taxon>
        <taxon>Nitrobacteraceae</taxon>
        <taxon>Bradyrhizobium</taxon>
    </lineage>
</organism>
<dbReference type="AlphaFoldDB" id="A0A2U8P971"/>
<evidence type="ECO:0000313" key="3">
    <source>
        <dbReference type="Proteomes" id="UP000215703"/>
    </source>
</evidence>
<accession>A0A2U8P971</accession>
<keyword evidence="1" id="KW-0812">Transmembrane</keyword>
<evidence type="ECO:0000313" key="2">
    <source>
        <dbReference type="EMBL" id="AWL94010.1"/>
    </source>
</evidence>
<sequence length="98" mass="11050">MSRDLPWVFTCSRSRRALSGFFYSWHSIDRADNGRNSYIESSTQAEINSFGRLFLTVHSCSRSIPKVEANVFLNWVLVILIGVSVAVLIAHAIDAMRS</sequence>
<gene>
    <name evidence="2" type="ORF">CIT37_19000</name>
</gene>
<keyword evidence="1" id="KW-0472">Membrane</keyword>
<dbReference type="Proteomes" id="UP000215703">
    <property type="component" value="Chromosome"/>
</dbReference>
<reference evidence="2 3" key="1">
    <citation type="journal article" date="2014" name="Int. J. Syst. Evol. Microbiol.">
        <title>Bradyrhizobium ottawaense sp. nov., a symbiotic nitrogen fixing bacterium from root nodules of soybeans in Canada.</title>
        <authorList>
            <person name="Yu X."/>
            <person name="Cloutier S."/>
            <person name="Tambong J.T."/>
            <person name="Bromfield E.S."/>
        </authorList>
    </citation>
    <scope>NUCLEOTIDE SEQUENCE [LARGE SCALE GENOMIC DNA]</scope>
    <source>
        <strain evidence="2 3">OO99</strain>
    </source>
</reference>
<dbReference type="EMBL" id="CP029425">
    <property type="protein sequence ID" value="AWL94010.1"/>
    <property type="molecule type" value="Genomic_DNA"/>
</dbReference>
<keyword evidence="1" id="KW-1133">Transmembrane helix</keyword>
<evidence type="ECO:0000256" key="1">
    <source>
        <dbReference type="SAM" id="Phobius"/>
    </source>
</evidence>
<name>A0A2U8P971_9BRAD</name>
<feature type="transmembrane region" description="Helical" evidence="1">
    <location>
        <begin position="72"/>
        <end position="93"/>
    </location>
</feature>